<evidence type="ECO:0000313" key="2">
    <source>
        <dbReference type="EMBL" id="EFJ29956.1"/>
    </source>
</evidence>
<gene>
    <name evidence="2" type="ORF">SELMODRAFT_409995</name>
</gene>
<proteinExistence type="predicted"/>
<name>D8RD46_SELML</name>
<dbReference type="AlphaFoldDB" id="D8RD46"/>
<dbReference type="KEGG" id="smo:SELMODRAFT_409995"/>
<organism evidence="3">
    <name type="scientific">Selaginella moellendorffii</name>
    <name type="common">Spikemoss</name>
    <dbReference type="NCBI Taxonomy" id="88036"/>
    <lineage>
        <taxon>Eukaryota</taxon>
        <taxon>Viridiplantae</taxon>
        <taxon>Streptophyta</taxon>
        <taxon>Embryophyta</taxon>
        <taxon>Tracheophyta</taxon>
        <taxon>Lycopodiopsida</taxon>
        <taxon>Selaginellales</taxon>
        <taxon>Selaginellaceae</taxon>
        <taxon>Selaginella</taxon>
    </lineage>
</organism>
<accession>D8RD46</accession>
<sequence length="262" mass="28758">MVLSSKLSQGSQGLQDAISKAYKICHAFCKTRGHCWTLDTHRYSFPVLGCTSKDSSAYGTTEGNRKTKKTGDLENGIGSDISMTMIEKEIKNRLGEEEISIHSQSVTNEIREFVLGAPGDDEDARQHGGKVRGNSAVHLSALPSSLQTHTQRVKLHTEYSLLPCPSLIPILEKCCVPARPQRIHIQIRGPAQELRWIESFADDLAAHDKDRLKQPLSRKNPGIWSPVARACLGDSLMPGDPWGVSLRLLLARSEPSGRVLGG</sequence>
<keyword evidence="3" id="KW-1185">Reference proteome</keyword>
<dbReference type="HOGENOM" id="CLU_1063189_0_0_1"/>
<protein>
    <submittedName>
        <fullName evidence="2">Uncharacterized protein</fullName>
    </submittedName>
</protein>
<dbReference type="InParanoid" id="D8RD46"/>
<evidence type="ECO:0000313" key="3">
    <source>
        <dbReference type="Proteomes" id="UP000001514"/>
    </source>
</evidence>
<evidence type="ECO:0000256" key="1">
    <source>
        <dbReference type="SAM" id="MobiDB-lite"/>
    </source>
</evidence>
<dbReference type="Gramene" id="EFJ29956">
    <property type="protein sequence ID" value="EFJ29956"/>
    <property type="gene ID" value="SELMODRAFT_409995"/>
</dbReference>
<reference evidence="2" key="1">
    <citation type="journal article" date="2011" name="Science">
        <title>The Selaginella genome identifies genetic changes associated with the evolution of vascular plants.</title>
        <authorList>
            <person name="Banks J.A."/>
            <person name="Nishiyama T."/>
            <person name="Hasebe M."/>
            <person name="Bowman J.L."/>
            <person name="Gribskov M."/>
            <person name="dePamphilis C."/>
            <person name="Albert V.A."/>
            <person name="Aono N."/>
            <person name="Aoyama T."/>
            <person name="Ambrose B.A."/>
            <person name="Ashton N.W."/>
            <person name="Axtell M.J."/>
            <person name="Barker E."/>
            <person name="Barker M.S."/>
            <person name="Bennetzen J.L."/>
            <person name="Bonawitz N.D."/>
            <person name="Chapple C."/>
            <person name="Cheng C."/>
            <person name="Correa L.G."/>
            <person name="Dacre M."/>
            <person name="DeBarry J."/>
            <person name="Dreyer I."/>
            <person name="Elias M."/>
            <person name="Engstrom E.M."/>
            <person name="Estelle M."/>
            <person name="Feng L."/>
            <person name="Finet C."/>
            <person name="Floyd S.K."/>
            <person name="Frommer W.B."/>
            <person name="Fujita T."/>
            <person name="Gramzow L."/>
            <person name="Gutensohn M."/>
            <person name="Harholt J."/>
            <person name="Hattori M."/>
            <person name="Heyl A."/>
            <person name="Hirai T."/>
            <person name="Hiwatashi Y."/>
            <person name="Ishikawa M."/>
            <person name="Iwata M."/>
            <person name="Karol K.G."/>
            <person name="Koehler B."/>
            <person name="Kolukisaoglu U."/>
            <person name="Kubo M."/>
            <person name="Kurata T."/>
            <person name="Lalonde S."/>
            <person name="Li K."/>
            <person name="Li Y."/>
            <person name="Litt A."/>
            <person name="Lyons E."/>
            <person name="Manning G."/>
            <person name="Maruyama T."/>
            <person name="Michael T.P."/>
            <person name="Mikami K."/>
            <person name="Miyazaki S."/>
            <person name="Morinaga S."/>
            <person name="Murata T."/>
            <person name="Mueller-Roeber B."/>
            <person name="Nelson D.R."/>
            <person name="Obara M."/>
            <person name="Oguri Y."/>
            <person name="Olmstead R.G."/>
            <person name="Onodera N."/>
            <person name="Petersen B.L."/>
            <person name="Pils B."/>
            <person name="Prigge M."/>
            <person name="Rensing S.A."/>
            <person name="Riano-Pachon D.M."/>
            <person name="Roberts A.W."/>
            <person name="Sato Y."/>
            <person name="Scheller H.V."/>
            <person name="Schulz B."/>
            <person name="Schulz C."/>
            <person name="Shakirov E.V."/>
            <person name="Shibagaki N."/>
            <person name="Shinohara N."/>
            <person name="Shippen D.E."/>
            <person name="Soerensen I."/>
            <person name="Sotooka R."/>
            <person name="Sugimoto N."/>
            <person name="Sugita M."/>
            <person name="Sumikawa N."/>
            <person name="Tanurdzic M."/>
            <person name="Theissen G."/>
            <person name="Ulvskov P."/>
            <person name="Wakazuki S."/>
            <person name="Weng J.K."/>
            <person name="Willats W.W."/>
            <person name="Wipf D."/>
            <person name="Wolf P.G."/>
            <person name="Yang L."/>
            <person name="Zimmer A.D."/>
            <person name="Zhu Q."/>
            <person name="Mitros T."/>
            <person name="Hellsten U."/>
            <person name="Loque D."/>
            <person name="Otillar R."/>
            <person name="Salamov A."/>
            <person name="Schmutz J."/>
            <person name="Shapiro H."/>
            <person name="Lindquist E."/>
            <person name="Lucas S."/>
            <person name="Rokhsar D."/>
            <person name="Grigoriev I.V."/>
        </authorList>
    </citation>
    <scope>NUCLEOTIDE SEQUENCE [LARGE SCALE GENOMIC DNA]</scope>
</reference>
<dbReference type="Proteomes" id="UP000001514">
    <property type="component" value="Unassembled WGS sequence"/>
</dbReference>
<feature type="region of interest" description="Disordered" evidence="1">
    <location>
        <begin position="55"/>
        <end position="76"/>
    </location>
</feature>
<feature type="compositionally biased region" description="Basic and acidic residues" evidence="1">
    <location>
        <begin position="63"/>
        <end position="72"/>
    </location>
</feature>
<dbReference type="EMBL" id="GL377576">
    <property type="protein sequence ID" value="EFJ29956.1"/>
    <property type="molecule type" value="Genomic_DNA"/>
</dbReference>